<dbReference type="SUPFAM" id="SSF50630">
    <property type="entry name" value="Acid proteases"/>
    <property type="match status" value="1"/>
</dbReference>
<dbReference type="AlphaFoldDB" id="A0AAW0GF74"/>
<dbReference type="Pfam" id="PF00026">
    <property type="entry name" value="Asp"/>
    <property type="match status" value="1"/>
</dbReference>
<dbReference type="InterPro" id="IPR021109">
    <property type="entry name" value="Peptidase_aspartic_dom_sf"/>
</dbReference>
<dbReference type="Gene3D" id="2.40.70.10">
    <property type="entry name" value="Acid Proteases"/>
    <property type="match status" value="1"/>
</dbReference>
<evidence type="ECO:0000313" key="2">
    <source>
        <dbReference type="EMBL" id="KAK7692158.1"/>
    </source>
</evidence>
<accession>A0AAW0GF74</accession>
<dbReference type="PROSITE" id="PS51767">
    <property type="entry name" value="PEPTIDASE_A1"/>
    <property type="match status" value="1"/>
</dbReference>
<gene>
    <name evidence="2" type="ORF">QCA50_003777</name>
</gene>
<sequence length="278" mass="30063">MSSCDPRRWVCGINIPVFLHLSKYTTSMLLFPAWLAALAACTTVTTALKLSTIRKNVPNSSLTRRFSKNATSSPDDPFDFKIHQDILYTTTLQINGQLFQVNMDTGSSDLFLDTTGANLEGAINTGQLGSLTYGDLSQARGNLTLIDVTWGNYTVKNQIFINAPGTNATAAGTDGLLGLGPPSLSRISTIVDHFNMTVNGNAMLQNIFNLEPDKADFITFRLTRNVAGVSDGGDFTIGEVVPGYEQVLSTPKLPIYGDRWLTFMDALIVNGSASLLPL</sequence>
<evidence type="ECO:0000313" key="3">
    <source>
        <dbReference type="Proteomes" id="UP001385951"/>
    </source>
</evidence>
<reference evidence="2 3" key="1">
    <citation type="submission" date="2022-09" db="EMBL/GenBank/DDBJ databases">
        <authorList>
            <person name="Palmer J.M."/>
        </authorList>
    </citation>
    <scope>NUCLEOTIDE SEQUENCE [LARGE SCALE GENOMIC DNA]</scope>
    <source>
        <strain evidence="2 3">DSM 7382</strain>
    </source>
</reference>
<feature type="domain" description="Peptidase A1" evidence="1">
    <location>
        <begin position="88"/>
        <end position="278"/>
    </location>
</feature>
<evidence type="ECO:0000259" key="1">
    <source>
        <dbReference type="PROSITE" id="PS51767"/>
    </source>
</evidence>
<name>A0AAW0GF74_9APHY</name>
<protein>
    <recommendedName>
        <fullName evidence="1">Peptidase A1 domain-containing protein</fullName>
    </recommendedName>
</protein>
<dbReference type="EMBL" id="JASBNA010000004">
    <property type="protein sequence ID" value="KAK7692158.1"/>
    <property type="molecule type" value="Genomic_DNA"/>
</dbReference>
<keyword evidence="3" id="KW-1185">Reference proteome</keyword>
<dbReference type="InterPro" id="IPR033121">
    <property type="entry name" value="PEPTIDASE_A1"/>
</dbReference>
<proteinExistence type="predicted"/>
<comment type="caution">
    <text evidence="2">The sequence shown here is derived from an EMBL/GenBank/DDBJ whole genome shotgun (WGS) entry which is preliminary data.</text>
</comment>
<dbReference type="Proteomes" id="UP001385951">
    <property type="component" value="Unassembled WGS sequence"/>
</dbReference>
<organism evidence="2 3">
    <name type="scientific">Cerrena zonata</name>
    <dbReference type="NCBI Taxonomy" id="2478898"/>
    <lineage>
        <taxon>Eukaryota</taxon>
        <taxon>Fungi</taxon>
        <taxon>Dikarya</taxon>
        <taxon>Basidiomycota</taxon>
        <taxon>Agaricomycotina</taxon>
        <taxon>Agaricomycetes</taxon>
        <taxon>Polyporales</taxon>
        <taxon>Cerrenaceae</taxon>
        <taxon>Cerrena</taxon>
    </lineage>
</organism>